<dbReference type="GO" id="GO:0035556">
    <property type="term" value="P:intracellular signal transduction"/>
    <property type="evidence" value="ECO:0000318"/>
    <property type="project" value="GO_Central"/>
</dbReference>
<dbReference type="InterPro" id="IPR017438">
    <property type="entry name" value="ATP-NAD_kinase_N"/>
</dbReference>
<name>A9V4C2_MONBE</name>
<keyword evidence="5" id="KW-0863">Zinc-finger</keyword>
<evidence type="ECO:0000313" key="13">
    <source>
        <dbReference type="Proteomes" id="UP000001357"/>
    </source>
</evidence>
<dbReference type="SMART" id="SM00046">
    <property type="entry name" value="DAGKc"/>
    <property type="match status" value="1"/>
</dbReference>
<comment type="catalytic activity">
    <reaction evidence="9">
        <text>a 1,2-diacyl-sn-glycerol + ATP = a 1,2-diacyl-sn-glycero-3-phosphate + ADP + H(+)</text>
        <dbReference type="Rhea" id="RHEA:10272"/>
        <dbReference type="ChEBI" id="CHEBI:15378"/>
        <dbReference type="ChEBI" id="CHEBI:17815"/>
        <dbReference type="ChEBI" id="CHEBI:30616"/>
        <dbReference type="ChEBI" id="CHEBI:58608"/>
        <dbReference type="ChEBI" id="CHEBI:456216"/>
        <dbReference type="EC" id="2.7.1.107"/>
    </reaction>
</comment>
<keyword evidence="13" id="KW-1185">Reference proteome</keyword>
<dbReference type="Pfam" id="PF00609">
    <property type="entry name" value="DAGK_acc"/>
    <property type="match status" value="1"/>
</dbReference>
<dbReference type="AlphaFoldDB" id="A9V4C2"/>
<dbReference type="InterPro" id="IPR037607">
    <property type="entry name" value="DGK"/>
</dbReference>
<evidence type="ECO:0000256" key="9">
    <source>
        <dbReference type="RuleBase" id="RU361128"/>
    </source>
</evidence>
<evidence type="ECO:0000256" key="8">
    <source>
        <dbReference type="ARBA" id="ARBA00023136"/>
    </source>
</evidence>
<dbReference type="Gene3D" id="3.40.50.10330">
    <property type="entry name" value="Probable inorganic polyphosphate/atp-NAD kinase, domain 1"/>
    <property type="match status" value="1"/>
</dbReference>
<dbReference type="PANTHER" id="PTHR11255">
    <property type="entry name" value="DIACYLGLYCEROL KINASE"/>
    <property type="match status" value="1"/>
</dbReference>
<organism evidence="12 13">
    <name type="scientific">Monosiga brevicollis</name>
    <name type="common">Choanoflagellate</name>
    <dbReference type="NCBI Taxonomy" id="81824"/>
    <lineage>
        <taxon>Eukaryota</taxon>
        <taxon>Choanoflagellata</taxon>
        <taxon>Craspedida</taxon>
        <taxon>Salpingoecidae</taxon>
        <taxon>Monosiga</taxon>
    </lineage>
</organism>
<keyword evidence="4 9" id="KW-0547">Nucleotide-binding</keyword>
<dbReference type="Pfam" id="PF00781">
    <property type="entry name" value="DAGK_cat"/>
    <property type="match status" value="1"/>
</dbReference>
<dbReference type="InParanoid" id="A9V4C2"/>
<feature type="domain" description="DAGKc" evidence="11">
    <location>
        <begin position="419"/>
        <end position="556"/>
    </location>
</feature>
<keyword evidence="7 9" id="KW-0067">ATP-binding</keyword>
<dbReference type="GO" id="GO:0007200">
    <property type="term" value="P:phospholipase C-activating G protein-coupled receptor signaling pathway"/>
    <property type="evidence" value="ECO:0007669"/>
    <property type="project" value="InterPro"/>
</dbReference>
<dbReference type="SUPFAM" id="SSF111331">
    <property type="entry name" value="NAD kinase/diacylglycerol kinase-like"/>
    <property type="match status" value="1"/>
</dbReference>
<evidence type="ECO:0000256" key="10">
    <source>
        <dbReference type="SAM" id="MobiDB-lite"/>
    </source>
</evidence>
<dbReference type="EC" id="2.7.1.107" evidence="9"/>
<dbReference type="GO" id="GO:0046486">
    <property type="term" value="P:glycerolipid metabolic process"/>
    <property type="evidence" value="ECO:0000318"/>
    <property type="project" value="GO_Central"/>
</dbReference>
<dbReference type="GO" id="GO:0005524">
    <property type="term" value="F:ATP binding"/>
    <property type="evidence" value="ECO:0007669"/>
    <property type="project" value="UniProtKB-KW"/>
</dbReference>
<evidence type="ECO:0000313" key="12">
    <source>
        <dbReference type="EMBL" id="EDQ87685.1"/>
    </source>
</evidence>
<evidence type="ECO:0000256" key="6">
    <source>
        <dbReference type="ARBA" id="ARBA00022777"/>
    </source>
</evidence>
<dbReference type="STRING" id="81824.A9V4C2"/>
<dbReference type="InterPro" id="IPR016064">
    <property type="entry name" value="NAD/diacylglycerol_kinase_sf"/>
</dbReference>
<keyword evidence="5" id="KW-0862">Zinc</keyword>
<dbReference type="InterPro" id="IPR001206">
    <property type="entry name" value="Diacylglycerol_kinase_cat_dom"/>
</dbReference>
<dbReference type="EMBL" id="CH991558">
    <property type="protein sequence ID" value="EDQ87685.1"/>
    <property type="molecule type" value="Genomic_DNA"/>
</dbReference>
<evidence type="ECO:0000256" key="4">
    <source>
        <dbReference type="ARBA" id="ARBA00022741"/>
    </source>
</evidence>
<comment type="similarity">
    <text evidence="2 9">Belongs to the eukaryotic diacylglycerol kinase family.</text>
</comment>
<feature type="region of interest" description="Disordered" evidence="10">
    <location>
        <begin position="83"/>
        <end position="123"/>
    </location>
</feature>
<evidence type="ECO:0000256" key="1">
    <source>
        <dbReference type="ARBA" id="ARBA00004370"/>
    </source>
</evidence>
<feature type="region of interest" description="Disordered" evidence="10">
    <location>
        <begin position="806"/>
        <end position="830"/>
    </location>
</feature>
<dbReference type="GO" id="GO:0004143">
    <property type="term" value="F:ATP-dependent diacylglycerol kinase activity"/>
    <property type="evidence" value="ECO:0000318"/>
    <property type="project" value="GO_Central"/>
</dbReference>
<protein>
    <recommendedName>
        <fullName evidence="9">Diacylglycerol kinase</fullName>
        <shortName evidence="9">DAG kinase</shortName>
        <ecNumber evidence="9">2.7.1.107</ecNumber>
    </recommendedName>
</protein>
<comment type="subcellular location">
    <subcellularLocation>
        <location evidence="1">Membrane</location>
    </subcellularLocation>
</comment>
<evidence type="ECO:0000256" key="7">
    <source>
        <dbReference type="ARBA" id="ARBA00022840"/>
    </source>
</evidence>
<dbReference type="SMART" id="SM00045">
    <property type="entry name" value="DAGKa"/>
    <property type="match status" value="1"/>
</dbReference>
<dbReference type="Proteomes" id="UP000001357">
    <property type="component" value="Unassembled WGS sequence"/>
</dbReference>
<dbReference type="KEGG" id="mbr:MONBRDRAFT_37869"/>
<keyword evidence="3 9" id="KW-0808">Transferase</keyword>
<feature type="compositionally biased region" description="Polar residues" evidence="10">
    <location>
        <begin position="83"/>
        <end position="97"/>
    </location>
</feature>
<dbReference type="PROSITE" id="PS50146">
    <property type="entry name" value="DAGK"/>
    <property type="match status" value="1"/>
</dbReference>
<evidence type="ECO:0000259" key="11">
    <source>
        <dbReference type="PROSITE" id="PS50146"/>
    </source>
</evidence>
<dbReference type="Gene3D" id="2.60.200.40">
    <property type="match status" value="1"/>
</dbReference>
<keyword evidence="6 9" id="KW-0418">Kinase</keyword>
<dbReference type="InterPro" id="IPR000756">
    <property type="entry name" value="Diacylglycerol_kin_accessory"/>
</dbReference>
<sequence length="862" mass="94522">MLRRRRTTQSRSASLEGPHGAIMNMELLDELSDEDEPDRFTWHNTSYVDSNTPHSPRRQVLGFTIAACRTGVRTLAPRGSVRITSRTPSIQQSSSVHLTKVTEDNEDESQAAATAHGQDSPLSAALAPPAHVMAALHGKEDDTDDVLAEGDFSVELIVFEGDRACHQFANHASFPILLQSTDSVSALMDLAVKEMRLPDAPSEYYFEVVTLQINQGRRDSLRASLNSLQAKVSTTERIPPNLLIVDLAKKLEGNRKDYARLYCRSRQVDQDRQHGQTIINLMNRTADIHGGTKAISISKGCTVAEVLKRALNKFRIQESLNDLVLQRVSIREHVLNEALEPDQDVFELALLAYEGHLNRSFVRFDVCRRSDVAGHPQKLFLSGLNAYATTEELTTLLNKTMTAVLLVWLPTIDAAAIPEDAEPLLVFINPKSGGGQGLDLYTRIGRYVNPHQLFDLSVAGPEPGLLAMRTVSKFRILACGGDGTVGWILSALDTLQSFLRCPVPAVAILPIGTGNDLSRVLEWGPGYTGGNVRPLLMQTLDAFEVSLDRWRVDVAPESSGEHRTLTMSNYIGFGLDASIALDFHRQREENPQRFTSRTKNKGLYMLSGMDAFVKQPCKNILQDAILLGDGQPLKVTDFQGLIILNISSWGSGADPWGRDESDKFFAPSFSDGYLEVVGVHGVMHMTHISTHMRNAKRLGQVCHPLLPAMLTCLSGRPGAVSGDPSPGPGLMRALVSVICGRQFQTLELKFLKPMPMHVDGEPWMQEAGTVTISRLPAQARMLVRRGKQPSRRTRADQALTALATGAVSPELAASGGTEEEGRSSGATSSASLGQTLIPVLRVEDRECDFSTCENYSAYLDDL</sequence>
<dbReference type="GeneID" id="5892877"/>
<dbReference type="eggNOG" id="KOG1169">
    <property type="taxonomic scope" value="Eukaryota"/>
</dbReference>
<evidence type="ECO:0000256" key="2">
    <source>
        <dbReference type="ARBA" id="ARBA00009280"/>
    </source>
</evidence>
<dbReference type="RefSeq" id="XP_001747605.1">
    <property type="nucleotide sequence ID" value="XM_001747553.1"/>
</dbReference>
<accession>A9V4C2</accession>
<proteinExistence type="inferred from homology"/>
<dbReference type="GO" id="GO:0008270">
    <property type="term" value="F:zinc ion binding"/>
    <property type="evidence" value="ECO:0007669"/>
    <property type="project" value="UniProtKB-KW"/>
</dbReference>
<reference evidence="12 13" key="1">
    <citation type="journal article" date="2008" name="Nature">
        <title>The genome of the choanoflagellate Monosiga brevicollis and the origin of metazoans.</title>
        <authorList>
            <consortium name="JGI Sequencing"/>
            <person name="King N."/>
            <person name="Westbrook M.J."/>
            <person name="Young S.L."/>
            <person name="Kuo A."/>
            <person name="Abedin M."/>
            <person name="Chapman J."/>
            <person name="Fairclough S."/>
            <person name="Hellsten U."/>
            <person name="Isogai Y."/>
            <person name="Letunic I."/>
            <person name="Marr M."/>
            <person name="Pincus D."/>
            <person name="Putnam N."/>
            <person name="Rokas A."/>
            <person name="Wright K.J."/>
            <person name="Zuzow R."/>
            <person name="Dirks W."/>
            <person name="Good M."/>
            <person name="Goodstein D."/>
            <person name="Lemons D."/>
            <person name="Li W."/>
            <person name="Lyons J.B."/>
            <person name="Morris A."/>
            <person name="Nichols S."/>
            <person name="Richter D.J."/>
            <person name="Salamov A."/>
            <person name="Bork P."/>
            <person name="Lim W.A."/>
            <person name="Manning G."/>
            <person name="Miller W.T."/>
            <person name="McGinnis W."/>
            <person name="Shapiro H."/>
            <person name="Tjian R."/>
            <person name="Grigoriev I.V."/>
            <person name="Rokhsar D."/>
        </authorList>
    </citation>
    <scope>NUCLEOTIDE SEQUENCE [LARGE SCALE GENOMIC DNA]</scope>
    <source>
        <strain evidence="13">MX1 / ATCC 50154</strain>
    </source>
</reference>
<keyword evidence="8" id="KW-0472">Membrane</keyword>
<dbReference type="GO" id="GO:0016020">
    <property type="term" value="C:membrane"/>
    <property type="evidence" value="ECO:0000318"/>
    <property type="project" value="GO_Central"/>
</dbReference>
<evidence type="ECO:0000256" key="5">
    <source>
        <dbReference type="ARBA" id="ARBA00022771"/>
    </source>
</evidence>
<evidence type="ECO:0000256" key="3">
    <source>
        <dbReference type="ARBA" id="ARBA00022679"/>
    </source>
</evidence>
<gene>
    <name evidence="12" type="ORF">MONBRDRAFT_37869</name>
</gene>
<dbReference type="PANTHER" id="PTHR11255:SF54">
    <property type="entry name" value="DIACYLGLYCEROL KINASE THETA"/>
    <property type="match status" value="1"/>
</dbReference>
<keyword evidence="5" id="KW-0479">Metal-binding</keyword>